<keyword evidence="3" id="KW-1185">Reference proteome</keyword>
<dbReference type="InterPro" id="IPR001058">
    <property type="entry name" value="Synuclein"/>
</dbReference>
<dbReference type="Gene3D" id="1.10.287.700">
    <property type="entry name" value="Helix hairpin bin"/>
    <property type="match status" value="1"/>
</dbReference>
<comment type="similarity">
    <text evidence="1">Belongs to the synuclein family.</text>
</comment>
<accession>A0AAW0P772</accession>
<reference evidence="3" key="1">
    <citation type="submission" date="2024-04" db="EMBL/GenBank/DDBJ databases">
        <title>Salinicola lusitanus LLJ914,a marine bacterium isolated from the Okinawa Trough.</title>
        <authorList>
            <person name="Li J."/>
        </authorList>
    </citation>
    <scope>NUCLEOTIDE SEQUENCE [LARGE SCALE GENOMIC DNA]</scope>
</reference>
<dbReference type="SUPFAM" id="SSF118375">
    <property type="entry name" value="Synuclein"/>
    <property type="match status" value="1"/>
</dbReference>
<evidence type="ECO:0000313" key="2">
    <source>
        <dbReference type="EMBL" id="KAK7919162.1"/>
    </source>
</evidence>
<evidence type="ECO:0000313" key="3">
    <source>
        <dbReference type="Proteomes" id="UP001460270"/>
    </source>
</evidence>
<organism evidence="2 3">
    <name type="scientific">Mugilogobius chulae</name>
    <name type="common">yellowstripe goby</name>
    <dbReference type="NCBI Taxonomy" id="88201"/>
    <lineage>
        <taxon>Eukaryota</taxon>
        <taxon>Metazoa</taxon>
        <taxon>Chordata</taxon>
        <taxon>Craniata</taxon>
        <taxon>Vertebrata</taxon>
        <taxon>Euteleostomi</taxon>
        <taxon>Actinopterygii</taxon>
        <taxon>Neopterygii</taxon>
        <taxon>Teleostei</taxon>
        <taxon>Neoteleostei</taxon>
        <taxon>Acanthomorphata</taxon>
        <taxon>Gobiaria</taxon>
        <taxon>Gobiiformes</taxon>
        <taxon>Gobioidei</taxon>
        <taxon>Gobiidae</taxon>
        <taxon>Gobionellinae</taxon>
        <taxon>Mugilogobius</taxon>
    </lineage>
</organism>
<evidence type="ECO:0000256" key="1">
    <source>
        <dbReference type="ARBA" id="ARBA00009147"/>
    </source>
</evidence>
<gene>
    <name evidence="2" type="ORF">WMY93_010446</name>
</gene>
<dbReference type="PRINTS" id="PR01211">
    <property type="entry name" value="SYNUCLEIN"/>
</dbReference>
<comment type="caution">
    <text evidence="2">The sequence shown here is derived from an EMBL/GenBank/DDBJ whole genome shotgun (WGS) entry which is preliminary data.</text>
</comment>
<protein>
    <recommendedName>
        <fullName evidence="4">Gamma-synuclein</fullName>
    </recommendedName>
</protein>
<dbReference type="EMBL" id="JBBPFD010000007">
    <property type="protein sequence ID" value="KAK7919162.1"/>
    <property type="molecule type" value="Genomic_DNA"/>
</dbReference>
<dbReference type="Pfam" id="PF01387">
    <property type="entry name" value="Synuclein"/>
    <property type="match status" value="1"/>
</dbReference>
<proteinExistence type="inferred from homology"/>
<dbReference type="Proteomes" id="UP001460270">
    <property type="component" value="Unassembled WGS sequence"/>
</dbReference>
<name>A0AAW0P772_9GOBI</name>
<evidence type="ECO:0008006" key="4">
    <source>
        <dbReference type="Google" id="ProtNLM"/>
    </source>
</evidence>
<sequence length="105" mass="10876">MQFQDEQKADCSSTSILINSAPCCYVSVINRRPPNKTKEGVTASVNTVANKTVDQANIVADTTVAGANEVSQATVEGVENVAASAGFVNQGEYGMEQGGQGGEGY</sequence>
<dbReference type="AlphaFoldDB" id="A0AAW0P772"/>